<organism evidence="2 3">
    <name type="scientific">Candidatus Shapirobacteria bacterium CG03_land_8_20_14_0_80_35_14</name>
    <dbReference type="NCBI Taxonomy" id="1974878"/>
    <lineage>
        <taxon>Bacteria</taxon>
        <taxon>Candidatus Shapironibacteriota</taxon>
    </lineage>
</organism>
<dbReference type="InterPro" id="IPR001173">
    <property type="entry name" value="Glyco_trans_2-like"/>
</dbReference>
<proteinExistence type="predicted"/>
<dbReference type="EMBL" id="PEVB01000061">
    <property type="protein sequence ID" value="PIV07495.1"/>
    <property type="molecule type" value="Genomic_DNA"/>
</dbReference>
<evidence type="ECO:0000313" key="2">
    <source>
        <dbReference type="EMBL" id="PIV07495.1"/>
    </source>
</evidence>
<dbReference type="SUPFAM" id="SSF53448">
    <property type="entry name" value="Nucleotide-diphospho-sugar transferases"/>
    <property type="match status" value="1"/>
</dbReference>
<dbReference type="Pfam" id="PF00535">
    <property type="entry name" value="Glycos_transf_2"/>
    <property type="match status" value="1"/>
</dbReference>
<evidence type="ECO:0000259" key="1">
    <source>
        <dbReference type="Pfam" id="PF00535"/>
    </source>
</evidence>
<accession>A0A2M7BPS9</accession>
<gene>
    <name evidence="2" type="ORF">COS53_01995</name>
</gene>
<dbReference type="InterPro" id="IPR029044">
    <property type="entry name" value="Nucleotide-diphossugar_trans"/>
</dbReference>
<sequence>MIKVSKNSIKSMTKASKNNPILSIVILYYNSQDYLEKCLDSLAKSKLNKYTIETIIVNNGTTDGIAKLAENKFKTNPIINSHFIYSPTNLGFASGNNFGVKHINPYSKYVLFVNDDMIFFPNTITKMINFFEKNIQVDASTCHVTLANSGKLAPETHRGFPTPWNTFWHFFGLGIPKLFPKSKLLHGYLSDYKEYTTTQKIDCCQGCFLMLKKTVGEKIGWWNEKYFFLGEDLDLCYKLKQNNFSLYFYPKPKIIHFHGISSGLKKTKSNANRQTKIHSAKASTSAMKIFYQENLMPDYPKLLHPIIYLGIKFLDVYRIFKAKYL</sequence>
<dbReference type="Proteomes" id="UP000229191">
    <property type="component" value="Unassembled WGS sequence"/>
</dbReference>
<dbReference type="PANTHER" id="PTHR43179">
    <property type="entry name" value="RHAMNOSYLTRANSFERASE WBBL"/>
    <property type="match status" value="1"/>
</dbReference>
<evidence type="ECO:0000313" key="3">
    <source>
        <dbReference type="Proteomes" id="UP000229191"/>
    </source>
</evidence>
<name>A0A2M7BPS9_9BACT</name>
<reference evidence="3" key="1">
    <citation type="submission" date="2017-09" db="EMBL/GenBank/DDBJ databases">
        <title>Depth-based differentiation of microbial function through sediment-hosted aquifers and enrichment of novel symbionts in the deep terrestrial subsurface.</title>
        <authorList>
            <person name="Probst A.J."/>
            <person name="Ladd B."/>
            <person name="Jarett J.K."/>
            <person name="Geller-Mcgrath D.E."/>
            <person name="Sieber C.M.K."/>
            <person name="Emerson J.B."/>
            <person name="Anantharaman K."/>
            <person name="Thomas B.C."/>
            <person name="Malmstrom R."/>
            <person name="Stieglmeier M."/>
            <person name="Klingl A."/>
            <person name="Woyke T."/>
            <person name="Ryan C.M."/>
            <person name="Banfield J.F."/>
        </authorList>
    </citation>
    <scope>NUCLEOTIDE SEQUENCE [LARGE SCALE GENOMIC DNA]</scope>
</reference>
<protein>
    <recommendedName>
        <fullName evidence="1">Glycosyltransferase 2-like domain-containing protein</fullName>
    </recommendedName>
</protein>
<dbReference type="Gene3D" id="3.90.550.10">
    <property type="entry name" value="Spore Coat Polysaccharide Biosynthesis Protein SpsA, Chain A"/>
    <property type="match status" value="1"/>
</dbReference>
<dbReference type="PANTHER" id="PTHR43179:SF7">
    <property type="entry name" value="RHAMNOSYLTRANSFERASE WBBL"/>
    <property type="match status" value="1"/>
</dbReference>
<feature type="domain" description="Glycosyltransferase 2-like" evidence="1">
    <location>
        <begin position="23"/>
        <end position="211"/>
    </location>
</feature>
<dbReference type="CDD" id="cd04186">
    <property type="entry name" value="GT_2_like_c"/>
    <property type="match status" value="1"/>
</dbReference>
<comment type="caution">
    <text evidence="2">The sequence shown here is derived from an EMBL/GenBank/DDBJ whole genome shotgun (WGS) entry which is preliminary data.</text>
</comment>
<dbReference type="AlphaFoldDB" id="A0A2M7BPS9"/>